<evidence type="ECO:0000313" key="3">
    <source>
        <dbReference type="Proteomes" id="UP001500831"/>
    </source>
</evidence>
<reference evidence="2 3" key="1">
    <citation type="journal article" date="2019" name="Int. J. Syst. Evol. Microbiol.">
        <title>The Global Catalogue of Microorganisms (GCM) 10K type strain sequencing project: providing services to taxonomists for standard genome sequencing and annotation.</title>
        <authorList>
            <consortium name="The Broad Institute Genomics Platform"/>
            <consortium name="The Broad Institute Genome Sequencing Center for Infectious Disease"/>
            <person name="Wu L."/>
            <person name="Ma J."/>
        </authorList>
    </citation>
    <scope>NUCLEOTIDE SEQUENCE [LARGE SCALE GENOMIC DNA]</scope>
    <source>
        <strain evidence="2 3">JCM 6242</strain>
    </source>
</reference>
<evidence type="ECO:0000313" key="2">
    <source>
        <dbReference type="EMBL" id="GAA2884489.1"/>
    </source>
</evidence>
<protein>
    <submittedName>
        <fullName evidence="2">Uncharacterized protein</fullName>
    </submittedName>
</protein>
<dbReference type="RefSeq" id="WP_344975660.1">
    <property type="nucleotide sequence ID" value="NZ_BAAAVI010000036.1"/>
</dbReference>
<proteinExistence type="predicted"/>
<dbReference type="Gene3D" id="1.20.910.10">
    <property type="entry name" value="Heme oxygenase-like"/>
    <property type="match status" value="1"/>
</dbReference>
<evidence type="ECO:0000256" key="1">
    <source>
        <dbReference type="SAM" id="MobiDB-lite"/>
    </source>
</evidence>
<comment type="caution">
    <text evidence="2">The sequence shown here is derived from an EMBL/GenBank/DDBJ whole genome shotgun (WGS) entry which is preliminary data.</text>
</comment>
<accession>A0ABN3W202</accession>
<name>A0ABN3W202_9ACTN</name>
<dbReference type="EMBL" id="BAAAVI010000036">
    <property type="protein sequence ID" value="GAA2884489.1"/>
    <property type="molecule type" value="Genomic_DNA"/>
</dbReference>
<keyword evidence="3" id="KW-1185">Reference proteome</keyword>
<feature type="region of interest" description="Disordered" evidence="1">
    <location>
        <begin position="60"/>
        <end position="87"/>
    </location>
</feature>
<gene>
    <name evidence="2" type="ORF">GCM10010517_47870</name>
</gene>
<organism evidence="2 3">
    <name type="scientific">Streptosporangium fragile</name>
    <dbReference type="NCBI Taxonomy" id="46186"/>
    <lineage>
        <taxon>Bacteria</taxon>
        <taxon>Bacillati</taxon>
        <taxon>Actinomycetota</taxon>
        <taxon>Actinomycetes</taxon>
        <taxon>Streptosporangiales</taxon>
        <taxon>Streptosporangiaceae</taxon>
        <taxon>Streptosporangium</taxon>
    </lineage>
</organism>
<dbReference type="InterPro" id="IPR016084">
    <property type="entry name" value="Haem_Oase-like_multi-hlx"/>
</dbReference>
<dbReference type="Proteomes" id="UP001500831">
    <property type="component" value="Unassembled WGS sequence"/>
</dbReference>
<feature type="compositionally biased region" description="Basic and acidic residues" evidence="1">
    <location>
        <begin position="70"/>
        <end position="79"/>
    </location>
</feature>
<sequence>MAQYETALEADRRRLIDDPAVAQVLLPTCDERPFARWMLRHNAYSTHMTHEAERWVSGAGERYGTPAPDEPDKADEPGRALRAPSRKKPGYDRMIANARAVAAWWSERFGETLDIDALLTTAPPASVEFYARLRENVISGPAPSAQLAIWYEIERLSVTVGPALLANCRRVFGTNAACYDFLAERVRLGADCTALKRRQLDAALTRSPSALDTMIKTGKTALAAYASLMTECWELAQADLRTGEAGT</sequence>